<accession>A0A1I9LNH0</accession>
<dbReference type="EMBL" id="CP002686">
    <property type="protein sequence ID" value="ANM64128.1"/>
    <property type="molecule type" value="Genomic_DNA"/>
</dbReference>
<sequence>MFFFSVVISDSKRKTKSSNGPISGEEVFLVRKVGPNSRRSKDSMEDKELAARNDNFCVEVVKRGGTLLHSIWKENHL</sequence>
<dbReference type="TAIR" id="AT3G30305"/>
<reference evidence="3" key="2">
    <citation type="journal article" date="2017" name="Plant J.">
        <title>Araport11: a complete reannotation of the Arabidopsis thaliana reference genome.</title>
        <authorList>
            <person name="Cheng C.Y."/>
            <person name="Krishnakumar V."/>
            <person name="Chan A.P."/>
            <person name="Thibaud-Nissen F."/>
            <person name="Schobel S."/>
            <person name="Town C.D."/>
        </authorList>
    </citation>
    <scope>GENOME REANNOTATION</scope>
    <source>
        <strain evidence="3">cv. Columbia</strain>
    </source>
</reference>
<dbReference type="RefSeq" id="NP_001326176.1">
    <property type="nucleotide sequence ID" value="NM_001339047.1"/>
</dbReference>
<protein>
    <submittedName>
        <fullName evidence="2">Uncharacterized protein</fullName>
    </submittedName>
</protein>
<organism evidence="2 3">
    <name type="scientific">Arabidopsis thaliana</name>
    <name type="common">Mouse-ear cress</name>
    <dbReference type="NCBI Taxonomy" id="3702"/>
    <lineage>
        <taxon>Eukaryota</taxon>
        <taxon>Viridiplantae</taxon>
        <taxon>Streptophyta</taxon>
        <taxon>Embryophyta</taxon>
        <taxon>Tracheophyta</taxon>
        <taxon>Spermatophyta</taxon>
        <taxon>Magnoliopsida</taxon>
        <taxon>eudicotyledons</taxon>
        <taxon>Gunneridae</taxon>
        <taxon>Pentapetalae</taxon>
        <taxon>rosids</taxon>
        <taxon>malvids</taxon>
        <taxon>Brassicales</taxon>
        <taxon>Brassicaceae</taxon>
        <taxon>Camelineae</taxon>
        <taxon>Arabidopsis</taxon>
    </lineage>
</organism>
<keyword evidence="3" id="KW-1185">Reference proteome</keyword>
<evidence type="ECO:0000313" key="2">
    <source>
        <dbReference type="EMBL" id="ANM64128.1"/>
    </source>
</evidence>
<dbReference type="ExpressionAtlas" id="A0A1I9LNH0">
    <property type="expression patterns" value="baseline and differential"/>
</dbReference>
<evidence type="ECO:0000313" key="3">
    <source>
        <dbReference type="Proteomes" id="UP000006548"/>
    </source>
</evidence>
<dbReference type="GeneID" id="28719347"/>
<dbReference type="Araport" id="AT3G30305"/>
<dbReference type="AlphaFoldDB" id="A0A1I9LNH0"/>
<evidence type="ECO:0000313" key="1">
    <source>
        <dbReference type="Araport" id="AT3G30305"/>
    </source>
</evidence>
<proteinExistence type="predicted"/>
<gene>
    <name evidence="1 2" type="ordered locus">At3g30305</name>
</gene>
<reference evidence="2 3" key="1">
    <citation type="journal article" date="2000" name="Nature">
        <title>Sequence and analysis of chromosome 3 of the plant Arabidopsis thaliana.</title>
        <authorList>
            <consortium name="European Union Chromosome 3 Arabidopsis Sequencing Consortium"/>
            <consortium name="Institute for Genomic Research"/>
            <consortium name="Kazusa DNA Research Institute"/>
            <person name="Salanoubat M."/>
            <person name="Lemcke K."/>
            <person name="Rieger M."/>
            <person name="Ansorge W."/>
            <person name="Unseld M."/>
            <person name="Fartmann B."/>
            <person name="Valle G."/>
            <person name="Blocker H."/>
            <person name="Perez-Alonso M."/>
            <person name="Obermaier B."/>
            <person name="Delseny M."/>
            <person name="Boutry M."/>
            <person name="Grivell L.A."/>
            <person name="Mache R."/>
            <person name="Puigdomenech P."/>
            <person name="De Simone V."/>
            <person name="Choisne N."/>
            <person name="Artiguenave F."/>
            <person name="Robert C."/>
            <person name="Brottier P."/>
            <person name="Wincker P."/>
            <person name="Cattolico L."/>
            <person name="Weissenbach J."/>
            <person name="Saurin W."/>
            <person name="Quetier F."/>
            <person name="Schafer M."/>
            <person name="Muller-Auer S."/>
            <person name="Gabel C."/>
            <person name="Fuchs M."/>
            <person name="Benes V."/>
            <person name="Wurmbach E."/>
            <person name="Drzonek H."/>
            <person name="Erfle H."/>
            <person name="Jordan N."/>
            <person name="Bangert S."/>
            <person name="Wiedelmann R."/>
            <person name="Kranz H."/>
            <person name="Voss H."/>
            <person name="Holland R."/>
            <person name="Brandt P."/>
            <person name="Nyakatura G."/>
            <person name="Vezzi A."/>
            <person name="D'Angelo M."/>
            <person name="Pallavicini A."/>
            <person name="Toppo S."/>
            <person name="Simionati B."/>
            <person name="Conrad A."/>
            <person name="Hornischer K."/>
            <person name="Kauer G."/>
            <person name="Lohnert T.H."/>
            <person name="Nordsiek G."/>
            <person name="Reichelt J."/>
            <person name="Scharfe M."/>
            <person name="Schon O."/>
            <person name="Bargues M."/>
            <person name="Terol J."/>
            <person name="Climent J."/>
            <person name="Navarro P."/>
            <person name="Collado C."/>
            <person name="Perez-Perez A."/>
            <person name="Ottenwalder B."/>
            <person name="Duchemin D."/>
            <person name="Cooke R."/>
            <person name="Laudie M."/>
            <person name="Berger-Llauro C."/>
            <person name="Purnelle B."/>
            <person name="Masuy D."/>
            <person name="de Haan M."/>
            <person name="Maarse A.C."/>
            <person name="Alcaraz J.P."/>
            <person name="Cottet A."/>
            <person name="Casacuberta E."/>
            <person name="Monfort A."/>
            <person name="Argiriou A."/>
            <person name="flores M."/>
            <person name="Liguori R."/>
            <person name="Vitale D."/>
            <person name="Mannhaupt G."/>
            <person name="Haase D."/>
            <person name="Schoof H."/>
            <person name="Rudd S."/>
            <person name="Zaccaria P."/>
            <person name="Mewes H.W."/>
            <person name="Mayer K.F."/>
            <person name="Kaul S."/>
            <person name="Town C.D."/>
            <person name="Koo H.L."/>
            <person name="Tallon L.J."/>
            <person name="Jenkins J."/>
            <person name="Rooney T."/>
            <person name="Rizzo M."/>
            <person name="Walts A."/>
            <person name="Utterback T."/>
            <person name="Fujii C.Y."/>
            <person name="Shea T.P."/>
            <person name="Creasy T.H."/>
            <person name="Haas B."/>
            <person name="Maiti R."/>
            <person name="Wu D."/>
            <person name="Peterson J."/>
            <person name="Van Aken S."/>
            <person name="Pai G."/>
            <person name="Militscher J."/>
            <person name="Sellers P."/>
            <person name="Gill J.E."/>
            <person name="Feldblyum T.V."/>
            <person name="Preuss D."/>
            <person name="Lin X."/>
            <person name="Nierman W.C."/>
            <person name="Salzberg S.L."/>
            <person name="White O."/>
            <person name="Venter J.C."/>
            <person name="Fraser C.M."/>
            <person name="Kaneko T."/>
            <person name="Nakamura Y."/>
            <person name="Sato S."/>
            <person name="Kato T."/>
            <person name="Asamizu E."/>
            <person name="Sasamoto S."/>
            <person name="Kimura T."/>
            <person name="Idesawa K."/>
            <person name="Kawashima K."/>
            <person name="Kishida Y."/>
            <person name="Kiyokawa C."/>
            <person name="Kohara M."/>
            <person name="Matsumoto M."/>
            <person name="Matsuno A."/>
            <person name="Muraki A."/>
            <person name="Nakayama S."/>
            <person name="Nakazaki N."/>
            <person name="Shinpo S."/>
            <person name="Takeuchi C."/>
            <person name="Wada T."/>
            <person name="Watanabe A."/>
            <person name="Yamada M."/>
            <person name="Yasuda M."/>
            <person name="Tabata S."/>
        </authorList>
    </citation>
    <scope>NUCLEOTIDE SEQUENCE [LARGE SCALE GENOMIC DNA]</scope>
    <source>
        <strain evidence="3">cv. Columbia</strain>
    </source>
</reference>
<name>A0A1I9LNH0_ARATH</name>
<dbReference type="Proteomes" id="UP000006548">
    <property type="component" value="Chromosome 3"/>
</dbReference>